<organism evidence="9 10">
    <name type="scientific">Euhalothece natronophila Z-M001</name>
    <dbReference type="NCBI Taxonomy" id="522448"/>
    <lineage>
        <taxon>Bacteria</taxon>
        <taxon>Bacillati</taxon>
        <taxon>Cyanobacteriota</taxon>
        <taxon>Cyanophyceae</taxon>
        <taxon>Oscillatoriophycideae</taxon>
        <taxon>Chroococcales</taxon>
        <taxon>Halothecacae</taxon>
        <taxon>Halothece cluster</taxon>
        <taxon>Euhalothece</taxon>
    </lineage>
</organism>
<dbReference type="Proteomes" id="UP000318453">
    <property type="component" value="Chromosome"/>
</dbReference>
<evidence type="ECO:0000256" key="6">
    <source>
        <dbReference type="ARBA" id="ARBA00023136"/>
    </source>
</evidence>
<evidence type="ECO:0000256" key="3">
    <source>
        <dbReference type="ARBA" id="ARBA00022692"/>
    </source>
</evidence>
<gene>
    <name evidence="8" type="primary">mntP</name>
    <name evidence="9" type="ORF">FRE64_07770</name>
</gene>
<dbReference type="PANTHER" id="PTHR35529:SF1">
    <property type="entry name" value="MANGANESE EFFLUX PUMP MNTP-RELATED"/>
    <property type="match status" value="1"/>
</dbReference>
<keyword evidence="4 8" id="KW-1133">Transmembrane helix</keyword>
<dbReference type="GO" id="GO:0005384">
    <property type="term" value="F:manganese ion transmembrane transporter activity"/>
    <property type="evidence" value="ECO:0007669"/>
    <property type="project" value="UniProtKB-UniRule"/>
</dbReference>
<keyword evidence="1 8" id="KW-0813">Transport</keyword>
<dbReference type="AlphaFoldDB" id="A0A5B8NLH3"/>
<feature type="transmembrane region" description="Helical" evidence="8">
    <location>
        <begin position="39"/>
        <end position="61"/>
    </location>
</feature>
<evidence type="ECO:0000256" key="8">
    <source>
        <dbReference type="HAMAP-Rule" id="MF_01521"/>
    </source>
</evidence>
<dbReference type="GO" id="GO:0005886">
    <property type="term" value="C:plasma membrane"/>
    <property type="evidence" value="ECO:0007669"/>
    <property type="project" value="UniProtKB-SubCell"/>
</dbReference>
<feature type="transmembrane region" description="Helical" evidence="8">
    <location>
        <begin position="165"/>
        <end position="186"/>
    </location>
</feature>
<dbReference type="RefSeq" id="WP_146295445.1">
    <property type="nucleotide sequence ID" value="NZ_CP042326.1"/>
</dbReference>
<protein>
    <recommendedName>
        <fullName evidence="8">Putative manganese efflux pump MntP</fullName>
    </recommendedName>
</protein>
<evidence type="ECO:0000313" key="9">
    <source>
        <dbReference type="EMBL" id="QDZ39848.1"/>
    </source>
</evidence>
<keyword evidence="5 8" id="KW-0406">Ion transport</keyword>
<dbReference type="PANTHER" id="PTHR35529">
    <property type="entry name" value="MANGANESE EFFLUX PUMP MNTP-RELATED"/>
    <property type="match status" value="1"/>
</dbReference>
<reference evidence="9" key="1">
    <citation type="submission" date="2019-08" db="EMBL/GenBank/DDBJ databases">
        <title>Carotenoids and Carotenoid Binding Proteins in the Halophilic Cyanobacterium Euhalothece sp. ZM00.</title>
        <authorList>
            <person name="Cho S.M."/>
            <person name="Song J.Y."/>
            <person name="Park Y.-I."/>
        </authorList>
    </citation>
    <scope>NUCLEOTIDE SEQUENCE [LARGE SCALE GENOMIC DNA]</scope>
    <source>
        <strain evidence="9">Z-M001</strain>
    </source>
</reference>
<keyword evidence="3 8" id="KW-0812">Transmembrane</keyword>
<dbReference type="KEGG" id="enn:FRE64_07770"/>
<dbReference type="HAMAP" id="MF_01521">
    <property type="entry name" value="MntP_pump"/>
    <property type="match status" value="1"/>
</dbReference>
<dbReference type="EMBL" id="CP042326">
    <property type="protein sequence ID" value="QDZ39848.1"/>
    <property type="molecule type" value="Genomic_DNA"/>
</dbReference>
<keyword evidence="2 8" id="KW-1003">Cell membrane</keyword>
<keyword evidence="6 8" id="KW-0472">Membrane</keyword>
<accession>A0A5B8NLH3</accession>
<keyword evidence="10" id="KW-1185">Reference proteome</keyword>
<dbReference type="OrthoDB" id="9811590at2"/>
<evidence type="ECO:0000256" key="4">
    <source>
        <dbReference type="ARBA" id="ARBA00022989"/>
    </source>
</evidence>
<comment type="function">
    <text evidence="8">Probably functions as a manganese efflux pump.</text>
</comment>
<feature type="transmembrane region" description="Helical" evidence="8">
    <location>
        <begin position="130"/>
        <end position="153"/>
    </location>
</feature>
<evidence type="ECO:0000313" key="10">
    <source>
        <dbReference type="Proteomes" id="UP000318453"/>
    </source>
</evidence>
<comment type="subcellular location">
    <subcellularLocation>
        <location evidence="8">Cell membrane</location>
        <topology evidence="8">Multi-pass membrane protein</topology>
    </subcellularLocation>
</comment>
<feature type="transmembrane region" description="Helical" evidence="8">
    <location>
        <begin position="68"/>
        <end position="86"/>
    </location>
</feature>
<dbReference type="InterPro" id="IPR022929">
    <property type="entry name" value="Put_MntP"/>
</dbReference>
<comment type="similarity">
    <text evidence="8">Belongs to the MntP (TC 9.B.29) family.</text>
</comment>
<evidence type="ECO:0000256" key="7">
    <source>
        <dbReference type="ARBA" id="ARBA00023211"/>
    </source>
</evidence>
<dbReference type="Pfam" id="PF02659">
    <property type="entry name" value="Mntp"/>
    <property type="match status" value="1"/>
</dbReference>
<evidence type="ECO:0000256" key="5">
    <source>
        <dbReference type="ARBA" id="ARBA00023065"/>
    </source>
</evidence>
<evidence type="ECO:0000256" key="2">
    <source>
        <dbReference type="ARBA" id="ARBA00022475"/>
    </source>
</evidence>
<dbReference type="InterPro" id="IPR003810">
    <property type="entry name" value="Mntp/YtaF"/>
</dbReference>
<keyword evidence="7 8" id="KW-0464">Manganese</keyword>
<proteinExistence type="inferred from homology"/>
<evidence type="ECO:0000256" key="1">
    <source>
        <dbReference type="ARBA" id="ARBA00022448"/>
    </source>
</evidence>
<feature type="transmembrane region" description="Helical" evidence="8">
    <location>
        <begin position="106"/>
        <end position="123"/>
    </location>
</feature>
<name>A0A5B8NLH3_9CHRO</name>
<sequence>MQIITIGLLSAGLAADAFAVSLTSGLLIKRIKLNKALKIALFFGVFQTIMPILGWFTGLAFRELIDGVSHWLVFVLLVGLGLKMIYEGFTQEKQASFNPLENYTLIGLAVATSIDGLAAGIGLSILEVPLIVVVTTIGFITFLFSIIGVFMGHYFGHLFENQVEYVGGVVLIGVGTNILLEGLGIFNS</sequence>